<dbReference type="Proteomes" id="UP000239434">
    <property type="component" value="Unassembled WGS sequence"/>
</dbReference>
<reference evidence="1 2" key="1">
    <citation type="submission" date="2018-02" db="EMBL/GenBank/DDBJ databases">
        <title>The draft genome of Phyllobacterium sp. 1N-3.</title>
        <authorList>
            <person name="Liu L."/>
            <person name="Li L."/>
            <person name="Zhang X."/>
            <person name="Wang T."/>
            <person name="Liang L."/>
        </authorList>
    </citation>
    <scope>NUCLEOTIDE SEQUENCE [LARGE SCALE GENOMIC DNA]</scope>
    <source>
        <strain evidence="1 2">1N-3</strain>
    </source>
</reference>
<accession>A0A2S9IT01</accession>
<name>A0A2S9IT01_9HYPH</name>
<dbReference type="AlphaFoldDB" id="A0A2S9IT01"/>
<protein>
    <submittedName>
        <fullName evidence="1">Uncharacterized protein</fullName>
    </submittedName>
</protein>
<keyword evidence="2" id="KW-1185">Reference proteome</keyword>
<evidence type="ECO:0000313" key="1">
    <source>
        <dbReference type="EMBL" id="PRD43657.1"/>
    </source>
</evidence>
<organism evidence="1 2">
    <name type="scientific">Phyllobacterium phragmitis</name>
    <dbReference type="NCBI Taxonomy" id="2670329"/>
    <lineage>
        <taxon>Bacteria</taxon>
        <taxon>Pseudomonadati</taxon>
        <taxon>Pseudomonadota</taxon>
        <taxon>Alphaproteobacteria</taxon>
        <taxon>Hyphomicrobiales</taxon>
        <taxon>Phyllobacteriaceae</taxon>
        <taxon>Phyllobacterium</taxon>
    </lineage>
</organism>
<proteinExistence type="predicted"/>
<comment type="caution">
    <text evidence="1">The sequence shown here is derived from an EMBL/GenBank/DDBJ whole genome shotgun (WGS) entry which is preliminary data.</text>
</comment>
<dbReference type="EMBL" id="PVBR01000006">
    <property type="protein sequence ID" value="PRD43657.1"/>
    <property type="molecule type" value="Genomic_DNA"/>
</dbReference>
<sequence>MPAGKQIRFGSLVAGAILRIVSGKIGLHLATDAALGGMAIPQLQKLIHTLVADAEHRAHKGSIKRATFRAARRVYFSA</sequence>
<gene>
    <name evidence="1" type="ORF">C5748_10420</name>
</gene>
<evidence type="ECO:0000313" key="2">
    <source>
        <dbReference type="Proteomes" id="UP000239434"/>
    </source>
</evidence>